<gene>
    <name evidence="5" type="ORF">BOLC3T15467H</name>
</gene>
<dbReference type="PROSITE" id="PS50003">
    <property type="entry name" value="PH_DOMAIN"/>
    <property type="match status" value="1"/>
</dbReference>
<dbReference type="SUPFAM" id="SSF53756">
    <property type="entry name" value="UDP-Glycosyltransferase/glycogen phosphorylase"/>
    <property type="match status" value="1"/>
</dbReference>
<feature type="domain" description="PH" evidence="4">
    <location>
        <begin position="26"/>
        <end position="127"/>
    </location>
</feature>
<keyword evidence="2" id="KW-0328">Glycosyltransferase</keyword>
<evidence type="ECO:0000313" key="5">
    <source>
        <dbReference type="EMBL" id="VDC90687.1"/>
    </source>
</evidence>
<dbReference type="InterPro" id="IPR002213">
    <property type="entry name" value="UDP_glucos_trans"/>
</dbReference>
<dbReference type="InterPro" id="IPR050481">
    <property type="entry name" value="UDP-glycosyltransf_plant"/>
</dbReference>
<dbReference type="SUPFAM" id="SSF50729">
    <property type="entry name" value="PH domain-like"/>
    <property type="match status" value="1"/>
</dbReference>
<dbReference type="InterPro" id="IPR011993">
    <property type="entry name" value="PH-like_dom_sf"/>
</dbReference>
<dbReference type="Pfam" id="PF00169">
    <property type="entry name" value="PH"/>
    <property type="match status" value="1"/>
</dbReference>
<dbReference type="FunFam" id="3.40.50.2000:FF:000056">
    <property type="entry name" value="Glycosyltransferase"/>
    <property type="match status" value="1"/>
</dbReference>
<dbReference type="Gene3D" id="2.30.29.30">
    <property type="entry name" value="Pleckstrin-homology domain (PH domain)/Phosphotyrosine-binding domain (PTB)"/>
    <property type="match status" value="1"/>
</dbReference>
<organism evidence="5">
    <name type="scientific">Brassica oleracea</name>
    <name type="common">Wild cabbage</name>
    <dbReference type="NCBI Taxonomy" id="3712"/>
    <lineage>
        <taxon>Eukaryota</taxon>
        <taxon>Viridiplantae</taxon>
        <taxon>Streptophyta</taxon>
        <taxon>Embryophyta</taxon>
        <taxon>Tracheophyta</taxon>
        <taxon>Spermatophyta</taxon>
        <taxon>Magnoliopsida</taxon>
        <taxon>eudicotyledons</taxon>
        <taxon>Gunneridae</taxon>
        <taxon>Pentapetalae</taxon>
        <taxon>rosids</taxon>
        <taxon>malvids</taxon>
        <taxon>Brassicales</taxon>
        <taxon>Brassicaceae</taxon>
        <taxon>Brassiceae</taxon>
        <taxon>Brassica</taxon>
    </lineage>
</organism>
<dbReference type="InterPro" id="IPR001849">
    <property type="entry name" value="PH_domain"/>
</dbReference>
<dbReference type="FunFam" id="2.30.29.30:FF:000286">
    <property type="entry name" value="PH-protein kinase domain containing protein"/>
    <property type="match status" value="1"/>
</dbReference>
<comment type="similarity">
    <text evidence="1">Belongs to the UDP-glycosyltransferase family.</text>
</comment>
<dbReference type="PANTHER" id="PTHR48048">
    <property type="entry name" value="GLYCOSYLTRANSFERASE"/>
    <property type="match status" value="1"/>
</dbReference>
<evidence type="ECO:0000256" key="1">
    <source>
        <dbReference type="ARBA" id="ARBA00009995"/>
    </source>
</evidence>
<dbReference type="PANTHER" id="PTHR48048:SF45">
    <property type="entry name" value="GLYCOSYLTRANSFERASE"/>
    <property type="match status" value="1"/>
</dbReference>
<proteinExistence type="inferred from homology"/>
<sequence>MENLWRIATGQDPNRQDYEGIEFWSNPERSGWLTKQGDYIKTWRRRWFVLKRGKLLWFKDQSSALTRGSIPRGVISVGDCLTVKGAEDVVNKPFAFEISSGNITMFFIADNEKEKEEWINSIGRSIVQHSRSVTDSEVLDYDQRRLNTRTKAYLLLEMGITELIFIPTPTVGHLVPFLEFARHLIDQDDRIRVTVILMKLQGQSHLDSYVKSIGSSQPFVRFIDVPELVDKPSFGSFQSVEAFVYDFIDRNIPLVRDIVMGILSSPGVSVKGIVADFFCLPMIDVTKDATLPFYVFLTTNSGFLAMMQYLADRHSKDTSVFVRDSGEMLSIPGFVNPVPANVLPSALFIEDGYDAYVKLAILFSKAKGILVNSSFDLEPTSVNHFLNEQDYPSVYAVGPIFNPKAQPHPDQDMARRDELMKWLDGQPEGSVVFLCFGSMGRLRGDQVKEIARGLELCQCRFLWSLRTEEVENENPLPEGFLDRVRGRGVICGWSPQVEILSHKAVGSFVSHCGWNSIVESLWFGVPAVTWPMYAEQQLNAFMMVKELKLAVEMKLDYRVLVDELVSADEIERAIRCVMMNKDDNLVRKRVIDVSQMVRKATLNGGSSYTATAKFIQDVAGIKP</sequence>
<protein>
    <recommendedName>
        <fullName evidence="4">PH domain-containing protein</fullName>
    </recommendedName>
</protein>
<dbReference type="Gene3D" id="3.40.50.2000">
    <property type="entry name" value="Glycogen Phosphorylase B"/>
    <property type="match status" value="2"/>
</dbReference>
<dbReference type="Pfam" id="PF00201">
    <property type="entry name" value="UDPGT"/>
    <property type="match status" value="1"/>
</dbReference>
<dbReference type="CDD" id="cd03784">
    <property type="entry name" value="GT1_Gtf-like"/>
    <property type="match status" value="1"/>
</dbReference>
<accession>A0A3P6AG63</accession>
<evidence type="ECO:0000259" key="4">
    <source>
        <dbReference type="PROSITE" id="PS50003"/>
    </source>
</evidence>
<dbReference type="AlphaFoldDB" id="A0A3P6AG63"/>
<name>A0A3P6AG63_BRAOL</name>
<dbReference type="SMART" id="SM00233">
    <property type="entry name" value="PH"/>
    <property type="match status" value="1"/>
</dbReference>
<keyword evidence="3" id="KW-0808">Transferase</keyword>
<dbReference type="GO" id="GO:0035251">
    <property type="term" value="F:UDP-glucosyltransferase activity"/>
    <property type="evidence" value="ECO:0007669"/>
    <property type="project" value="InterPro"/>
</dbReference>
<reference evidence="5" key="1">
    <citation type="submission" date="2018-11" db="EMBL/GenBank/DDBJ databases">
        <authorList>
            <consortium name="Genoscope - CEA"/>
            <person name="William W."/>
        </authorList>
    </citation>
    <scope>NUCLEOTIDE SEQUENCE</scope>
</reference>
<dbReference type="CDD" id="cd13276">
    <property type="entry name" value="PH_AtPH1"/>
    <property type="match status" value="1"/>
</dbReference>
<dbReference type="EMBL" id="LR031872">
    <property type="protein sequence ID" value="VDC90687.1"/>
    <property type="molecule type" value="Genomic_DNA"/>
</dbReference>
<evidence type="ECO:0000256" key="2">
    <source>
        <dbReference type="ARBA" id="ARBA00022676"/>
    </source>
</evidence>
<evidence type="ECO:0000256" key="3">
    <source>
        <dbReference type="ARBA" id="ARBA00022679"/>
    </source>
</evidence>